<protein>
    <submittedName>
        <fullName evidence="1">Uncharacterized protein</fullName>
    </submittedName>
</protein>
<evidence type="ECO:0000313" key="1">
    <source>
        <dbReference type="EMBL" id="RYU81587.1"/>
    </source>
</evidence>
<name>A0A4Q5LDV6_9BACT</name>
<reference evidence="1 2" key="1">
    <citation type="submission" date="2019-02" db="EMBL/GenBank/DDBJ databases">
        <title>Bacterial novel species isolated from soil.</title>
        <authorList>
            <person name="Jung H.-Y."/>
        </authorList>
    </citation>
    <scope>NUCLEOTIDE SEQUENCE [LARGE SCALE GENOMIC DNA]</scope>
    <source>
        <strain evidence="1 2">1-3-3-3</strain>
    </source>
</reference>
<dbReference type="AlphaFoldDB" id="A0A4Q5LDV6"/>
<proteinExistence type="predicted"/>
<comment type="caution">
    <text evidence="1">The sequence shown here is derived from an EMBL/GenBank/DDBJ whole genome shotgun (WGS) entry which is preliminary data.</text>
</comment>
<keyword evidence="2" id="KW-1185">Reference proteome</keyword>
<gene>
    <name evidence="1" type="ORF">EWM57_06220</name>
</gene>
<accession>A0A4Q5LDV6</accession>
<dbReference type="EMBL" id="SEWE01000009">
    <property type="protein sequence ID" value="RYU81587.1"/>
    <property type="molecule type" value="Genomic_DNA"/>
</dbReference>
<sequence>MTSDLLLQVKDSFTLTGLGVLLLPAGSVPALTQLDLHTVWAVEVLWPDGHREAAVASVEEITRPGSSASGGATQERGLLLTHEGAATVPTGTRVFLAEPAAM</sequence>
<dbReference type="OrthoDB" id="885420at2"/>
<evidence type="ECO:0000313" key="2">
    <source>
        <dbReference type="Proteomes" id="UP000294155"/>
    </source>
</evidence>
<organism evidence="1 2">
    <name type="scientific">Hymenobacter persicinus</name>
    <dbReference type="NCBI Taxonomy" id="2025506"/>
    <lineage>
        <taxon>Bacteria</taxon>
        <taxon>Pseudomonadati</taxon>
        <taxon>Bacteroidota</taxon>
        <taxon>Cytophagia</taxon>
        <taxon>Cytophagales</taxon>
        <taxon>Hymenobacteraceae</taxon>
        <taxon>Hymenobacter</taxon>
    </lineage>
</organism>
<dbReference type="RefSeq" id="WP_129920273.1">
    <property type="nucleotide sequence ID" value="NZ_SEWE01000009.1"/>
</dbReference>
<dbReference type="Proteomes" id="UP000294155">
    <property type="component" value="Unassembled WGS sequence"/>
</dbReference>